<evidence type="ECO:0000259" key="6">
    <source>
        <dbReference type="PROSITE" id="PS51320"/>
    </source>
</evidence>
<dbReference type="EMBL" id="GDJX01004599">
    <property type="protein sequence ID" value="JAT63337.1"/>
    <property type="molecule type" value="Transcribed_RNA"/>
</dbReference>
<comment type="function">
    <text evidence="4">Repressor of jasmonate responses.</text>
</comment>
<dbReference type="InterPro" id="IPR018467">
    <property type="entry name" value="CCT_CS"/>
</dbReference>
<proteinExistence type="inferred from homology"/>
<gene>
    <name evidence="7" type="primary">TIFY10B_8</name>
    <name evidence="7" type="ORF">g.115064</name>
</gene>
<evidence type="ECO:0000313" key="7">
    <source>
        <dbReference type="EMBL" id="JAT63337.1"/>
    </source>
</evidence>
<dbReference type="Pfam" id="PF06200">
    <property type="entry name" value="tify"/>
    <property type="match status" value="1"/>
</dbReference>
<accession>A0A1D1Z909</accession>
<dbReference type="InterPro" id="IPR010399">
    <property type="entry name" value="Tify_dom"/>
</dbReference>
<sequence>MVNPAEMGGRRHGEKPSSFSVTCSLLSQYLKEKGSFGDLGLGITAAAARLPVDVRGKPETLRTMNLLPGVDAAGGEDDSAANKGAGSDQKRSMDLFPNRAGFGPLHPDSKPDLNREPRVGSAQMTMFYGGKVVVFDNFPADKARELMAMARRGCPESAPVMVPQRPSCPQPAHHNPAAAAILASISDPNKPPAAAAAPAVATPAVVVQEAQQKPPQPAASDLPIARRVSLNRFLEKRKDRLVIHLLHHICLVFFSSSNLCYQMILSMSPLWISSGEAPGRRTQ</sequence>
<evidence type="ECO:0000256" key="3">
    <source>
        <dbReference type="ARBA" id="ARBA00022843"/>
    </source>
</evidence>
<name>A0A1D1Z909_9ARAE</name>
<dbReference type="InterPro" id="IPR040390">
    <property type="entry name" value="TIFY/JAZ"/>
</dbReference>
<feature type="region of interest" description="Disordered" evidence="5">
    <location>
        <begin position="68"/>
        <end position="117"/>
    </location>
</feature>
<dbReference type="PANTHER" id="PTHR33077">
    <property type="entry name" value="PROTEIN TIFY 4A-RELATED-RELATED"/>
    <property type="match status" value="1"/>
</dbReference>
<organism evidence="7">
    <name type="scientific">Anthurium amnicola</name>
    <dbReference type="NCBI Taxonomy" id="1678845"/>
    <lineage>
        <taxon>Eukaryota</taxon>
        <taxon>Viridiplantae</taxon>
        <taxon>Streptophyta</taxon>
        <taxon>Embryophyta</taxon>
        <taxon>Tracheophyta</taxon>
        <taxon>Spermatophyta</taxon>
        <taxon>Magnoliopsida</taxon>
        <taxon>Liliopsida</taxon>
        <taxon>Araceae</taxon>
        <taxon>Pothoideae</taxon>
        <taxon>Potheae</taxon>
        <taxon>Anthurium</taxon>
    </lineage>
</organism>
<dbReference type="AlphaFoldDB" id="A0A1D1Z909"/>
<dbReference type="SMART" id="SM00979">
    <property type="entry name" value="TIFY"/>
    <property type="match status" value="1"/>
</dbReference>
<dbReference type="Pfam" id="PF09425">
    <property type="entry name" value="Jas_motif"/>
    <property type="match status" value="1"/>
</dbReference>
<keyword evidence="2 4" id="KW-1184">Jasmonic acid signaling pathway</keyword>
<dbReference type="GO" id="GO:0005634">
    <property type="term" value="C:nucleus"/>
    <property type="evidence" value="ECO:0007669"/>
    <property type="project" value="UniProtKB-SubCell"/>
</dbReference>
<comment type="domain">
    <text evidence="4">The jas domain is required for interaction with COI1.</text>
</comment>
<dbReference type="PROSITE" id="PS51320">
    <property type="entry name" value="TIFY"/>
    <property type="match status" value="1"/>
</dbReference>
<dbReference type="GO" id="GO:0009611">
    <property type="term" value="P:response to wounding"/>
    <property type="evidence" value="ECO:0007669"/>
    <property type="project" value="UniProtKB-UniRule"/>
</dbReference>
<feature type="compositionally biased region" description="Basic and acidic residues" evidence="5">
    <location>
        <begin position="107"/>
        <end position="117"/>
    </location>
</feature>
<evidence type="ECO:0000256" key="2">
    <source>
        <dbReference type="ARBA" id="ARBA00022819"/>
    </source>
</evidence>
<dbReference type="PANTHER" id="PTHR33077:SF140">
    <property type="entry name" value="PROTEIN TIFY 10B"/>
    <property type="match status" value="1"/>
</dbReference>
<evidence type="ECO:0000256" key="1">
    <source>
        <dbReference type="ARBA" id="ARBA00008614"/>
    </source>
</evidence>
<feature type="domain" description="Tify" evidence="6">
    <location>
        <begin position="117"/>
        <end position="152"/>
    </location>
</feature>
<keyword evidence="4" id="KW-0539">Nucleus</keyword>
<evidence type="ECO:0000256" key="5">
    <source>
        <dbReference type="SAM" id="MobiDB-lite"/>
    </source>
</evidence>
<dbReference type="GO" id="GO:0031347">
    <property type="term" value="P:regulation of defense response"/>
    <property type="evidence" value="ECO:0007669"/>
    <property type="project" value="UniProtKB-UniRule"/>
</dbReference>
<evidence type="ECO:0000256" key="4">
    <source>
        <dbReference type="RuleBase" id="RU369065"/>
    </source>
</evidence>
<protein>
    <recommendedName>
        <fullName evidence="4">Protein TIFY</fullName>
    </recommendedName>
    <alternativeName>
        <fullName evidence="4">Jasmonate ZIM domain-containing protein</fullName>
    </alternativeName>
</protein>
<keyword evidence="3" id="KW-0832">Ubl conjugation</keyword>
<comment type="similarity">
    <text evidence="1 4">Belongs to the TIFY/JAZ family.</text>
</comment>
<comment type="subcellular location">
    <subcellularLocation>
        <location evidence="4">Nucleus</location>
    </subcellularLocation>
</comment>
<reference evidence="7" key="1">
    <citation type="submission" date="2015-07" db="EMBL/GenBank/DDBJ databases">
        <title>Transcriptome Assembly of Anthurium amnicola.</title>
        <authorList>
            <person name="Suzuki J."/>
        </authorList>
    </citation>
    <scope>NUCLEOTIDE SEQUENCE</scope>
</reference>
<dbReference type="GO" id="GO:2000022">
    <property type="term" value="P:regulation of jasmonic acid mediated signaling pathway"/>
    <property type="evidence" value="ECO:0007669"/>
    <property type="project" value="UniProtKB-UniRule"/>
</dbReference>